<evidence type="ECO:0000313" key="1">
    <source>
        <dbReference type="EMBL" id="KFB72622.1"/>
    </source>
</evidence>
<accession>A0A080LVD8</accession>
<name>A0A080LVD8_9PROT</name>
<evidence type="ECO:0000313" key="2">
    <source>
        <dbReference type="Proteomes" id="UP000020077"/>
    </source>
</evidence>
<gene>
    <name evidence="1" type="ORF">AW09_002193</name>
</gene>
<dbReference type="Proteomes" id="UP000020077">
    <property type="component" value="Unassembled WGS sequence"/>
</dbReference>
<organism evidence="1 2">
    <name type="scientific">Candidatus Accumulibacter phosphatis</name>
    <dbReference type="NCBI Taxonomy" id="327160"/>
    <lineage>
        <taxon>Bacteria</taxon>
        <taxon>Pseudomonadati</taxon>
        <taxon>Pseudomonadota</taxon>
        <taxon>Betaproteobacteria</taxon>
        <taxon>Candidatus Accumulibacter</taxon>
    </lineage>
</organism>
<reference evidence="1 2" key="1">
    <citation type="submission" date="2014-02" db="EMBL/GenBank/DDBJ databases">
        <title>Expanding our view of genomic diversity in Candidatus Accumulibacter clades.</title>
        <authorList>
            <person name="Skennerton C.T."/>
            <person name="Barr J.J."/>
            <person name="Slater F.R."/>
            <person name="Bond P.L."/>
            <person name="Tyson G.W."/>
        </authorList>
    </citation>
    <scope>NUCLEOTIDE SEQUENCE [LARGE SCALE GENOMIC DNA]</scope>
    <source>
        <strain evidence="2">BA-91</strain>
    </source>
</reference>
<protein>
    <submittedName>
        <fullName evidence="1">Uncharacterized protein</fullName>
    </submittedName>
</protein>
<proteinExistence type="predicted"/>
<comment type="caution">
    <text evidence="1">The sequence shown here is derived from an EMBL/GenBank/DDBJ whole genome shotgun (WGS) entry which is preliminary data.</text>
</comment>
<dbReference type="EMBL" id="JDVG02000363">
    <property type="protein sequence ID" value="KFB72622.1"/>
    <property type="molecule type" value="Genomic_DNA"/>
</dbReference>
<sequence>MAIGQDEPVLGDGESRTRVAAANRRSVFLRLWRQHRLQIPLVRPHIGRLSLPGLVIQRLPRSQVDQLPVYLDVHRRPRIRSSNFLRRHYILHRLDRRRSRFRLRFGRLNLRCRGLDLLVRFPAHEDEHTSHHCHQSQQSRNDVDHGLARLHPGLGNQPFHRFLAYPARACHGRGGRGCFAAGCSRQRGHRRLTGLRRRRLARVELTRRPEGVGRRRIQLERKLGPSRSELDEVIMVQGDTVADARAIDKHAIATVEIDQREALLLGIALDLRMIAAYRIVTLGVVGHTGCRVATKADLRGLCDRKSDLLVRLRAGQVSEHDALRSYIGIRRRPQGNLAGRCRLPQIDLARRLRSECRWRIHLEAEFRAPGTKLHDVPMMQRRVAGDPRLVDENTIAAAEVGEDEDRALCGVTSDPGMVAADGIVTFHVIGNGRCGISSERYFRHLIEGKADLLICFGARKVLDDDTFHPTILPVSATRLY</sequence>
<dbReference type="AlphaFoldDB" id="A0A080LVD8"/>